<organism evidence="2 4">
    <name type="scientific">Streptomyces griseochromogenes</name>
    <dbReference type="NCBI Taxonomy" id="68214"/>
    <lineage>
        <taxon>Bacteria</taxon>
        <taxon>Bacillati</taxon>
        <taxon>Actinomycetota</taxon>
        <taxon>Actinomycetes</taxon>
        <taxon>Kitasatosporales</taxon>
        <taxon>Streptomycetaceae</taxon>
        <taxon>Streptomyces</taxon>
    </lineage>
</organism>
<keyword evidence="5" id="KW-1185">Reference proteome</keyword>
<accession>A0A1B1AS81</accession>
<reference evidence="2 4" key="1">
    <citation type="submission" date="2016-06" db="EMBL/GenBank/DDBJ databases">
        <title>Complete genome sequence of Streptomyces griseochromogenes ATCC 14511, the Blasticidin S producer.</title>
        <authorList>
            <person name="Wu L."/>
        </authorList>
    </citation>
    <scope>NUCLEOTIDE SEQUENCE [LARGE SCALE GENOMIC DNA]</scope>
    <source>
        <strain evidence="2 4">ATCC 14511</strain>
    </source>
</reference>
<evidence type="ECO:0000256" key="1">
    <source>
        <dbReference type="SAM" id="MobiDB-lite"/>
    </source>
</evidence>
<name>A0A1B1AS81_9ACTN</name>
<evidence type="ECO:0000313" key="5">
    <source>
        <dbReference type="Proteomes" id="UP001519309"/>
    </source>
</evidence>
<feature type="compositionally biased region" description="Basic and acidic residues" evidence="1">
    <location>
        <begin position="50"/>
        <end position="72"/>
    </location>
</feature>
<evidence type="ECO:0000313" key="2">
    <source>
        <dbReference type="EMBL" id="ANP49439.1"/>
    </source>
</evidence>
<feature type="region of interest" description="Disordered" evidence="1">
    <location>
        <begin position="29"/>
        <end position="72"/>
    </location>
</feature>
<dbReference type="RefSeq" id="WP_067300564.1">
    <property type="nucleotide sequence ID" value="NZ_CP016279.1"/>
</dbReference>
<dbReference type="EMBL" id="CP016279">
    <property type="protein sequence ID" value="ANP49439.1"/>
    <property type="molecule type" value="Genomic_DNA"/>
</dbReference>
<gene>
    <name evidence="2" type="ORF">AVL59_07355</name>
    <name evidence="3" type="ORF">J2Z21_006120</name>
</gene>
<dbReference type="EMBL" id="JAGGLP010000014">
    <property type="protein sequence ID" value="MBP2053129.1"/>
    <property type="molecule type" value="Genomic_DNA"/>
</dbReference>
<proteinExistence type="predicted"/>
<evidence type="ECO:0000313" key="4">
    <source>
        <dbReference type="Proteomes" id="UP000092659"/>
    </source>
</evidence>
<reference evidence="3 5" key="2">
    <citation type="submission" date="2021-03" db="EMBL/GenBank/DDBJ databases">
        <title>Genomic Encyclopedia of Type Strains, Phase IV (KMG-IV): sequencing the most valuable type-strain genomes for metagenomic binning, comparative biology and taxonomic classification.</title>
        <authorList>
            <person name="Goeker M."/>
        </authorList>
    </citation>
    <scope>NUCLEOTIDE SEQUENCE [LARGE SCALE GENOMIC DNA]</scope>
    <source>
        <strain evidence="3 5">DSM 40499</strain>
    </source>
</reference>
<dbReference type="KEGG" id="sgs:AVL59_07355"/>
<dbReference type="Proteomes" id="UP001519309">
    <property type="component" value="Unassembled WGS sequence"/>
</dbReference>
<protein>
    <submittedName>
        <fullName evidence="2">Uncharacterized protein</fullName>
    </submittedName>
</protein>
<dbReference type="AlphaFoldDB" id="A0A1B1AS81"/>
<sequence>MSSAMMTPFAAMFGVVGTLSAPVLPQRSQAKALAADFDRQQRAARAQWQGERERADPGARDTRSEPPHGSRQ</sequence>
<dbReference type="Proteomes" id="UP000092659">
    <property type="component" value="Chromosome"/>
</dbReference>
<dbReference type="OrthoDB" id="4307703at2"/>
<evidence type="ECO:0000313" key="3">
    <source>
        <dbReference type="EMBL" id="MBP2053129.1"/>
    </source>
</evidence>